<evidence type="ECO:0000313" key="1">
    <source>
        <dbReference type="EMBL" id="VDN20386.1"/>
    </source>
</evidence>
<organism evidence="1 2">
    <name type="scientific">Dibothriocephalus latus</name>
    <name type="common">Fish tapeworm</name>
    <name type="synonym">Diphyllobothrium latum</name>
    <dbReference type="NCBI Taxonomy" id="60516"/>
    <lineage>
        <taxon>Eukaryota</taxon>
        <taxon>Metazoa</taxon>
        <taxon>Spiralia</taxon>
        <taxon>Lophotrochozoa</taxon>
        <taxon>Platyhelminthes</taxon>
        <taxon>Cestoda</taxon>
        <taxon>Eucestoda</taxon>
        <taxon>Diphyllobothriidea</taxon>
        <taxon>Diphyllobothriidae</taxon>
        <taxon>Dibothriocephalus</taxon>
    </lineage>
</organism>
<dbReference type="Proteomes" id="UP000281553">
    <property type="component" value="Unassembled WGS sequence"/>
</dbReference>
<protein>
    <submittedName>
        <fullName evidence="1">Uncharacterized protein</fullName>
    </submittedName>
</protein>
<sequence length="68" mass="7881">MPGPHGFSGTKNNGLFVLRIHAEQRLILTNTCFRLPLQYKATRMHPQSRQWHLLDYAPSGGVTNRTYW</sequence>
<dbReference type="AlphaFoldDB" id="A0A3P7PQF6"/>
<accession>A0A3P7PQF6</accession>
<dbReference type="EMBL" id="UYRU01070903">
    <property type="protein sequence ID" value="VDN20386.1"/>
    <property type="molecule type" value="Genomic_DNA"/>
</dbReference>
<proteinExistence type="predicted"/>
<dbReference type="OrthoDB" id="6151446at2759"/>
<gene>
    <name evidence="1" type="ORF">DILT_LOCUS13608</name>
</gene>
<keyword evidence="2" id="KW-1185">Reference proteome</keyword>
<name>A0A3P7PQF6_DIBLA</name>
<reference evidence="1 2" key="1">
    <citation type="submission" date="2018-11" db="EMBL/GenBank/DDBJ databases">
        <authorList>
            <consortium name="Pathogen Informatics"/>
        </authorList>
    </citation>
    <scope>NUCLEOTIDE SEQUENCE [LARGE SCALE GENOMIC DNA]</scope>
</reference>
<evidence type="ECO:0000313" key="2">
    <source>
        <dbReference type="Proteomes" id="UP000281553"/>
    </source>
</evidence>